<dbReference type="GO" id="GO:0005886">
    <property type="term" value="C:plasma membrane"/>
    <property type="evidence" value="ECO:0007669"/>
    <property type="project" value="TreeGrafter"/>
</dbReference>
<keyword evidence="8 11" id="KW-0406">Ion transport</keyword>
<dbReference type="GO" id="GO:1990573">
    <property type="term" value="P:potassium ion import across plasma membrane"/>
    <property type="evidence" value="ECO:0007669"/>
    <property type="project" value="TreeGrafter"/>
</dbReference>
<evidence type="ECO:0000256" key="12">
    <source>
        <dbReference type="SAM" id="MobiDB-lite"/>
    </source>
</evidence>
<evidence type="ECO:0000256" key="8">
    <source>
        <dbReference type="ARBA" id="ARBA00023065"/>
    </source>
</evidence>
<dbReference type="GO" id="GO:0005242">
    <property type="term" value="F:inward rectifier potassium channel activity"/>
    <property type="evidence" value="ECO:0007669"/>
    <property type="project" value="InterPro"/>
</dbReference>
<dbReference type="GO" id="GO:0034765">
    <property type="term" value="P:regulation of monoatomic ion transmembrane transport"/>
    <property type="evidence" value="ECO:0007669"/>
    <property type="project" value="TreeGrafter"/>
</dbReference>
<dbReference type="InterPro" id="IPR040445">
    <property type="entry name" value="Kir_TM"/>
</dbReference>
<feature type="compositionally biased region" description="Basic and acidic residues" evidence="12">
    <location>
        <begin position="369"/>
        <end position="380"/>
    </location>
</feature>
<evidence type="ECO:0000256" key="3">
    <source>
        <dbReference type="ARBA" id="ARBA00022538"/>
    </source>
</evidence>
<dbReference type="PANTHER" id="PTHR11767:SF102">
    <property type="entry name" value="INWARDLY RECTIFYING POTASSIUM CHANNEL 1, ISOFORM F"/>
    <property type="match status" value="1"/>
</dbReference>
<evidence type="ECO:0000256" key="5">
    <source>
        <dbReference type="ARBA" id="ARBA00022882"/>
    </source>
</evidence>
<evidence type="ECO:0000256" key="13">
    <source>
        <dbReference type="SAM" id="Phobius"/>
    </source>
</evidence>
<accession>A0A9X0CG82</accession>
<dbReference type="Pfam" id="PF01007">
    <property type="entry name" value="IRK"/>
    <property type="match status" value="1"/>
</dbReference>
<proteinExistence type="inferred from homology"/>
<feature type="compositionally biased region" description="Basic residues" evidence="12">
    <location>
        <begin position="18"/>
        <end position="27"/>
    </location>
</feature>
<dbReference type="PRINTS" id="PR01320">
    <property type="entry name" value="KIRCHANNEL"/>
</dbReference>
<reference evidence="16" key="1">
    <citation type="submission" date="2023-01" db="EMBL/GenBank/DDBJ databases">
        <title>Genome assembly of the deep-sea coral Lophelia pertusa.</title>
        <authorList>
            <person name="Herrera S."/>
            <person name="Cordes E."/>
        </authorList>
    </citation>
    <scope>NUCLEOTIDE SEQUENCE</scope>
    <source>
        <strain evidence="16">USNM1676648</strain>
        <tissue evidence="16">Polyp</tissue>
    </source>
</reference>
<feature type="transmembrane region" description="Helical" evidence="13">
    <location>
        <begin position="72"/>
        <end position="95"/>
    </location>
</feature>
<dbReference type="InterPro" id="IPR016449">
    <property type="entry name" value="K_chnl_inward-rec_Kir"/>
</dbReference>
<dbReference type="SUPFAM" id="SSF81324">
    <property type="entry name" value="Voltage-gated potassium channels"/>
    <property type="match status" value="1"/>
</dbReference>
<feature type="domain" description="Potassium channel inwardly rectifying transmembrane" evidence="14">
    <location>
        <begin position="36"/>
        <end position="171"/>
    </location>
</feature>
<keyword evidence="3 11" id="KW-0633">Potassium transport</keyword>
<dbReference type="GO" id="GO:0034702">
    <property type="term" value="C:monoatomic ion channel complex"/>
    <property type="evidence" value="ECO:0007669"/>
    <property type="project" value="UniProtKB-KW"/>
</dbReference>
<keyword evidence="5 11" id="KW-0851">Voltage-gated channel</keyword>
<dbReference type="SUPFAM" id="SSF81296">
    <property type="entry name" value="E set domains"/>
    <property type="match status" value="1"/>
</dbReference>
<dbReference type="Gene3D" id="1.10.287.70">
    <property type="match status" value="1"/>
</dbReference>
<dbReference type="Pfam" id="PF17655">
    <property type="entry name" value="IRK_C"/>
    <property type="match status" value="1"/>
</dbReference>
<comment type="subcellular location">
    <subcellularLocation>
        <location evidence="1 11">Membrane</location>
        <topology evidence="1 11">Multi-pass membrane protein</topology>
    </subcellularLocation>
</comment>
<keyword evidence="6 11" id="KW-0630">Potassium</keyword>
<keyword evidence="10 11" id="KW-0407">Ion channel</keyword>
<dbReference type="PIRSF" id="PIRSF005465">
    <property type="entry name" value="GIRK_kir"/>
    <property type="match status" value="1"/>
</dbReference>
<dbReference type="PANTHER" id="PTHR11767">
    <property type="entry name" value="INWARD RECTIFIER POTASSIUM CHANNEL"/>
    <property type="match status" value="1"/>
</dbReference>
<gene>
    <name evidence="16" type="primary">irk-2_1</name>
    <name evidence="16" type="ORF">OS493_002873</name>
</gene>
<evidence type="ECO:0000256" key="11">
    <source>
        <dbReference type="RuleBase" id="RU003822"/>
    </source>
</evidence>
<evidence type="ECO:0000256" key="7">
    <source>
        <dbReference type="ARBA" id="ARBA00022989"/>
    </source>
</evidence>
<evidence type="ECO:0000259" key="15">
    <source>
        <dbReference type="Pfam" id="PF17655"/>
    </source>
</evidence>
<feature type="domain" description="Inward rectifier potassium channel C-terminal" evidence="15">
    <location>
        <begin position="178"/>
        <end position="354"/>
    </location>
</feature>
<dbReference type="Proteomes" id="UP001163046">
    <property type="component" value="Unassembled WGS sequence"/>
</dbReference>
<dbReference type="InterPro" id="IPR013518">
    <property type="entry name" value="K_chnl_inward-rec_Kir_cyto"/>
</dbReference>
<organism evidence="16 17">
    <name type="scientific">Desmophyllum pertusum</name>
    <dbReference type="NCBI Taxonomy" id="174260"/>
    <lineage>
        <taxon>Eukaryota</taxon>
        <taxon>Metazoa</taxon>
        <taxon>Cnidaria</taxon>
        <taxon>Anthozoa</taxon>
        <taxon>Hexacorallia</taxon>
        <taxon>Scleractinia</taxon>
        <taxon>Caryophylliina</taxon>
        <taxon>Caryophylliidae</taxon>
        <taxon>Desmophyllum</taxon>
    </lineage>
</organism>
<keyword evidence="2 11" id="KW-0813">Transport</keyword>
<name>A0A9X0CG82_9CNID</name>
<evidence type="ECO:0000256" key="2">
    <source>
        <dbReference type="ARBA" id="ARBA00022448"/>
    </source>
</evidence>
<dbReference type="FunFam" id="1.10.287.70:FF:000019">
    <property type="entry name" value="G protein-activated inward rectifier potassium channel 1"/>
    <property type="match status" value="1"/>
</dbReference>
<dbReference type="OrthoDB" id="273257at2759"/>
<keyword evidence="9 13" id="KW-0472">Membrane</keyword>
<protein>
    <submittedName>
        <fullName evidence="16">Inward rectifier potassium channel</fullName>
    </submittedName>
</protein>
<evidence type="ECO:0000256" key="4">
    <source>
        <dbReference type="ARBA" id="ARBA00022692"/>
    </source>
</evidence>
<keyword evidence="17" id="KW-1185">Reference proteome</keyword>
<feature type="transmembrane region" description="Helical" evidence="13">
    <location>
        <begin position="146"/>
        <end position="166"/>
    </location>
</feature>
<dbReference type="Gene3D" id="2.60.40.1400">
    <property type="entry name" value="G protein-activated inward rectifier potassium channel 1"/>
    <property type="match status" value="1"/>
</dbReference>
<dbReference type="InterPro" id="IPR014756">
    <property type="entry name" value="Ig_E-set"/>
</dbReference>
<dbReference type="AlphaFoldDB" id="A0A9X0CG82"/>
<keyword evidence="4 11" id="KW-0812">Transmembrane</keyword>
<evidence type="ECO:0000256" key="1">
    <source>
        <dbReference type="ARBA" id="ARBA00004141"/>
    </source>
</evidence>
<feature type="region of interest" description="Disordered" evidence="12">
    <location>
        <begin position="1"/>
        <end position="27"/>
    </location>
</feature>
<dbReference type="InterPro" id="IPR041647">
    <property type="entry name" value="IRK_C"/>
</dbReference>
<evidence type="ECO:0000313" key="17">
    <source>
        <dbReference type="Proteomes" id="UP001163046"/>
    </source>
</evidence>
<evidence type="ECO:0000256" key="10">
    <source>
        <dbReference type="ARBA" id="ARBA00023303"/>
    </source>
</evidence>
<keyword evidence="7 13" id="KW-1133">Transmembrane helix</keyword>
<comment type="caution">
    <text evidence="16">The sequence shown here is derived from an EMBL/GenBank/DDBJ whole genome shotgun (WGS) entry which is preliminary data.</text>
</comment>
<feature type="region of interest" description="Disordered" evidence="12">
    <location>
        <begin position="360"/>
        <end position="384"/>
    </location>
</feature>
<dbReference type="EMBL" id="MU827778">
    <property type="protein sequence ID" value="KAJ7340146.1"/>
    <property type="molecule type" value="Genomic_DNA"/>
</dbReference>
<comment type="similarity">
    <text evidence="11">Belongs to the inward rectifier-type potassium channel (TC 1.A.2.1) family.</text>
</comment>
<evidence type="ECO:0000256" key="9">
    <source>
        <dbReference type="ARBA" id="ARBA00023136"/>
    </source>
</evidence>
<evidence type="ECO:0000256" key="6">
    <source>
        <dbReference type="ARBA" id="ARBA00022958"/>
    </source>
</evidence>
<evidence type="ECO:0000313" key="16">
    <source>
        <dbReference type="EMBL" id="KAJ7340146.1"/>
    </source>
</evidence>
<evidence type="ECO:0000259" key="14">
    <source>
        <dbReference type="Pfam" id="PF01007"/>
    </source>
</evidence>
<sequence length="411" mass="47533">MELDLDIPGPRIREEKGPKHRNGRAVSRKMKRRRLVDKKGRIHMNYDNVPDRGQLYYFSDQFTTLIEARWRYVFLIFSLAFIVSWLVFGTIWWGIYSYRKKYNDIECIEKVFSWTSAFLFSLETQTTIGYGGRQITPDCPEGVICLLIQCIIGLLISSTMLGLIFAKLSRPHRRRGTILFSRHAVIGPRDGKLFLMIRIADLRKKQLIESHIRVFLIRRYVTSEGEEIGCFRQPLPVAYDKDQDEDEKIFLFAPIVLTHEIDEESPFYDLSADDLLFADFEIVVLLEGIVEPTGMTMQARTSYVGDEIHWGHLFVDIMSYKDTSIGGGHYSVDVSRFHETFQVELPRVSAREFYKARRDESEIESVQEENSHQREQKENIDLTDASQDLARSGVSLIPNGEAGKQIAVTKL</sequence>